<dbReference type="OrthoDB" id="9785276at2"/>
<sequence>MYDYVIVGAGSAGCVLAERLSADGRTRVALLEAGGPDDRREMHIPAAFPKLFKTDADWDFDTVAQSALAGRRLYWPRGRVLGGSSTLNAMMWVRGHRQGYDAWLKAGCPGWGYDDVLPYFHRIENRIGANPAAGPGARVYGEGGPLYVEDLRSPNVTTAAFLDACEHTGLPRLPDANVADNEGCAQTTVSQHRGRRWSAADAWLKPALRRPNLDVRTGAHATRLLFDGRRATGVEYRDEHGETRSVTVRGEILLAAGAVGSPHLLLRSGIGDPGHLAEHGVDVVADAPEVGRNLQDHLSVGVSRHCPRPVTLVGADADVRQLARYFLARRGPLTSTVAEAVAFWRSDPALPAPDVEFVYGPAPFIDHGLEPPAGHGITIGAVLLSPASRGTVRLASADPLAPPDIDPGYLTDPADLAVLAAGVRRAQQLYTAPSLAPYAGDPIEPAAVELTDDELTAFVREQAETLYHPVGTCRMGDDSGAVVDPALRVRGVTGLRVADASVMPLIPHGHTNAPTMMIAERAAELIPQG</sequence>
<feature type="active site" description="Proton acceptor" evidence="5">
    <location>
        <position position="510"/>
    </location>
</feature>
<dbReference type="Gene3D" id="3.30.560.10">
    <property type="entry name" value="Glucose Oxidase, domain 3"/>
    <property type="match status" value="1"/>
</dbReference>
<evidence type="ECO:0000256" key="1">
    <source>
        <dbReference type="ARBA" id="ARBA00001974"/>
    </source>
</evidence>
<evidence type="ECO:0000256" key="6">
    <source>
        <dbReference type="PIRSR" id="PIRSR000137-2"/>
    </source>
</evidence>
<keyword evidence="3 7" id="KW-0285">Flavoprotein</keyword>
<dbReference type="GO" id="GO:0016614">
    <property type="term" value="F:oxidoreductase activity, acting on CH-OH group of donors"/>
    <property type="evidence" value="ECO:0007669"/>
    <property type="project" value="InterPro"/>
</dbReference>
<dbReference type="GO" id="GO:0050660">
    <property type="term" value="F:flavin adenine dinucleotide binding"/>
    <property type="evidence" value="ECO:0007669"/>
    <property type="project" value="InterPro"/>
</dbReference>
<feature type="domain" description="Glucose-methanol-choline oxidoreductase N-terminal" evidence="8">
    <location>
        <begin position="78"/>
        <end position="101"/>
    </location>
</feature>
<evidence type="ECO:0000256" key="7">
    <source>
        <dbReference type="RuleBase" id="RU003968"/>
    </source>
</evidence>
<protein>
    <submittedName>
        <fullName evidence="10">Putative GMC-type oxidoreductase</fullName>
        <ecNumber evidence="10">1.1.-.-</ecNumber>
    </submittedName>
</protein>
<feature type="active site" description="Proton donor" evidence="5">
    <location>
        <position position="468"/>
    </location>
</feature>
<dbReference type="EC" id="1.1.-.-" evidence="10"/>
<reference evidence="10 11" key="1">
    <citation type="submission" date="2019-10" db="EMBL/GenBank/DDBJ databases">
        <title>Streptomyces smaragdinus sp. nov. and Streptomyces fabii sp. nov., isolated from the gut of fungus growing-termite Macrotermes natalensis.</title>
        <authorList>
            <person name="Schwitalla J."/>
            <person name="Benndorf R."/>
            <person name="Martin K."/>
            <person name="De Beer W."/>
            <person name="Kaster A.-K."/>
            <person name="Vollmers J."/>
            <person name="Poulsen M."/>
            <person name="Beemelmanns C."/>
        </authorList>
    </citation>
    <scope>NUCLEOTIDE SEQUENCE [LARGE SCALE GENOMIC DNA]</scope>
    <source>
        <strain evidence="10 11">RB5</strain>
    </source>
</reference>
<dbReference type="SUPFAM" id="SSF54373">
    <property type="entry name" value="FAD-linked reductases, C-terminal domain"/>
    <property type="match status" value="1"/>
</dbReference>
<dbReference type="Gene3D" id="3.50.50.60">
    <property type="entry name" value="FAD/NAD(P)-binding domain"/>
    <property type="match status" value="1"/>
</dbReference>
<dbReference type="PIRSF" id="PIRSF000137">
    <property type="entry name" value="Alcohol_oxidase"/>
    <property type="match status" value="1"/>
</dbReference>
<dbReference type="PROSITE" id="PS00623">
    <property type="entry name" value="GMC_OXRED_1"/>
    <property type="match status" value="1"/>
</dbReference>
<evidence type="ECO:0000313" key="10">
    <source>
        <dbReference type="EMBL" id="MQY10164.1"/>
    </source>
</evidence>
<dbReference type="InterPro" id="IPR000172">
    <property type="entry name" value="GMC_OxRdtase_N"/>
</dbReference>
<keyword evidence="10" id="KW-0560">Oxidoreductase</keyword>
<gene>
    <name evidence="10" type="ORF">SRB5_02710</name>
</gene>
<feature type="binding site" evidence="6">
    <location>
        <position position="80"/>
    </location>
    <ligand>
        <name>FAD</name>
        <dbReference type="ChEBI" id="CHEBI:57692"/>
    </ligand>
</feature>
<dbReference type="InterPro" id="IPR007867">
    <property type="entry name" value="GMC_OxRtase_C"/>
</dbReference>
<comment type="caution">
    <text evidence="10">The sequence shown here is derived from an EMBL/GenBank/DDBJ whole genome shotgun (WGS) entry which is preliminary data.</text>
</comment>
<dbReference type="InterPro" id="IPR012132">
    <property type="entry name" value="GMC_OxRdtase"/>
</dbReference>
<dbReference type="SUPFAM" id="SSF51905">
    <property type="entry name" value="FAD/NAD(P)-binding domain"/>
    <property type="match status" value="1"/>
</dbReference>
<keyword evidence="4 6" id="KW-0274">FAD</keyword>
<dbReference type="InterPro" id="IPR036188">
    <property type="entry name" value="FAD/NAD-bd_sf"/>
</dbReference>
<evidence type="ECO:0000256" key="5">
    <source>
        <dbReference type="PIRSR" id="PIRSR000137-1"/>
    </source>
</evidence>
<evidence type="ECO:0000256" key="2">
    <source>
        <dbReference type="ARBA" id="ARBA00010790"/>
    </source>
</evidence>
<comment type="similarity">
    <text evidence="2 7">Belongs to the GMC oxidoreductase family.</text>
</comment>
<proteinExistence type="inferred from homology"/>
<dbReference type="Pfam" id="PF00732">
    <property type="entry name" value="GMC_oxred_N"/>
    <property type="match status" value="1"/>
</dbReference>
<dbReference type="AlphaFoldDB" id="A0A7K0CBL4"/>
<dbReference type="Proteomes" id="UP000466345">
    <property type="component" value="Unassembled WGS sequence"/>
</dbReference>
<evidence type="ECO:0000313" key="11">
    <source>
        <dbReference type="Proteomes" id="UP000466345"/>
    </source>
</evidence>
<dbReference type="Pfam" id="PF05199">
    <property type="entry name" value="GMC_oxred_C"/>
    <property type="match status" value="1"/>
</dbReference>
<feature type="domain" description="Glucose-methanol-choline oxidoreductase N-terminal" evidence="9">
    <location>
        <begin position="257"/>
        <end position="271"/>
    </location>
</feature>
<dbReference type="PANTHER" id="PTHR11552">
    <property type="entry name" value="GLUCOSE-METHANOL-CHOLINE GMC OXIDOREDUCTASE"/>
    <property type="match status" value="1"/>
</dbReference>
<accession>A0A7K0CBL4</accession>
<evidence type="ECO:0000256" key="3">
    <source>
        <dbReference type="ARBA" id="ARBA00022630"/>
    </source>
</evidence>
<evidence type="ECO:0000259" key="9">
    <source>
        <dbReference type="PROSITE" id="PS00624"/>
    </source>
</evidence>
<organism evidence="10 11">
    <name type="scientific">Streptomyces smaragdinus</name>
    <dbReference type="NCBI Taxonomy" id="2585196"/>
    <lineage>
        <taxon>Bacteria</taxon>
        <taxon>Bacillati</taxon>
        <taxon>Actinomycetota</taxon>
        <taxon>Actinomycetes</taxon>
        <taxon>Kitasatosporales</taxon>
        <taxon>Streptomycetaceae</taxon>
        <taxon>Streptomyces</taxon>
    </lineage>
</organism>
<comment type="cofactor">
    <cofactor evidence="1 6">
        <name>FAD</name>
        <dbReference type="ChEBI" id="CHEBI:57692"/>
    </cofactor>
</comment>
<dbReference type="EMBL" id="WEGJ01000001">
    <property type="protein sequence ID" value="MQY10164.1"/>
    <property type="molecule type" value="Genomic_DNA"/>
</dbReference>
<dbReference type="PANTHER" id="PTHR11552:SF147">
    <property type="entry name" value="CHOLINE DEHYDROGENASE, MITOCHONDRIAL"/>
    <property type="match status" value="1"/>
</dbReference>
<keyword evidence="11" id="KW-1185">Reference proteome</keyword>
<evidence type="ECO:0000259" key="8">
    <source>
        <dbReference type="PROSITE" id="PS00623"/>
    </source>
</evidence>
<dbReference type="PROSITE" id="PS00624">
    <property type="entry name" value="GMC_OXRED_2"/>
    <property type="match status" value="1"/>
</dbReference>
<dbReference type="RefSeq" id="WP_153449515.1">
    <property type="nucleotide sequence ID" value="NZ_WEGJ01000001.1"/>
</dbReference>
<name>A0A7K0CBL4_9ACTN</name>
<evidence type="ECO:0000256" key="4">
    <source>
        <dbReference type="ARBA" id="ARBA00022827"/>
    </source>
</evidence>